<sequence length="142" mass="15610">MVNNARVRTYTKVTKWYNLIYVSLITVGSIIVLVYDGTDVSVVEVLRLVTVVLAGILAILGIARQKLWAKWLAIAVYGLYIFSAIEGLVNSFLAEAAFKLFISSNILVVSRVGRVVAIVTSLIGVVLLLKKTRPKEGLEKTE</sequence>
<protein>
    <submittedName>
        <fullName evidence="2">Uncharacterized protein</fullName>
    </submittedName>
</protein>
<evidence type="ECO:0000313" key="2">
    <source>
        <dbReference type="EMBL" id="KZL49378.1"/>
    </source>
</evidence>
<feature type="transmembrane region" description="Helical" evidence="1">
    <location>
        <begin position="41"/>
        <end position="62"/>
    </location>
</feature>
<name>A0A166J8T1_NODSP</name>
<reference evidence="2 3" key="1">
    <citation type="submission" date="2016-04" db="EMBL/GenBank/DDBJ databases">
        <title>Draft Genome Assembly of the Bloom-forming Cyanobacterium Nodularia spumigena Strain CENA596 in Shrimp Production Ponds.</title>
        <authorList>
            <person name="Popin R.V."/>
            <person name="Rigonato J."/>
            <person name="Abreu V.A."/>
            <person name="Andreote A.P."/>
            <person name="Silveira S.B."/>
            <person name="Odebrecht C."/>
            <person name="Fiore M.F."/>
        </authorList>
    </citation>
    <scope>NUCLEOTIDE SEQUENCE [LARGE SCALE GENOMIC DNA]</scope>
    <source>
        <strain evidence="2 3">CENA596</strain>
    </source>
</reference>
<gene>
    <name evidence="2" type="ORF">A2T98_13245</name>
</gene>
<keyword evidence="1" id="KW-0472">Membrane</keyword>
<keyword evidence="1" id="KW-1133">Transmembrane helix</keyword>
<keyword evidence="1" id="KW-0812">Transmembrane</keyword>
<dbReference type="EMBL" id="LWAJ01000177">
    <property type="protein sequence ID" value="KZL49378.1"/>
    <property type="molecule type" value="Genomic_DNA"/>
</dbReference>
<dbReference type="AlphaFoldDB" id="A0A166J8T1"/>
<dbReference type="RefSeq" id="WP_063873173.1">
    <property type="nucleotide sequence ID" value="NZ_CAWMRI010000177.1"/>
</dbReference>
<dbReference type="Proteomes" id="UP000076555">
    <property type="component" value="Unassembled WGS sequence"/>
</dbReference>
<evidence type="ECO:0000256" key="1">
    <source>
        <dbReference type="SAM" id="Phobius"/>
    </source>
</evidence>
<comment type="caution">
    <text evidence="2">The sequence shown here is derived from an EMBL/GenBank/DDBJ whole genome shotgun (WGS) entry which is preliminary data.</text>
</comment>
<organism evidence="2 3">
    <name type="scientific">Nodularia spumigena CENA596</name>
    <dbReference type="NCBI Taxonomy" id="1819295"/>
    <lineage>
        <taxon>Bacteria</taxon>
        <taxon>Bacillati</taxon>
        <taxon>Cyanobacteriota</taxon>
        <taxon>Cyanophyceae</taxon>
        <taxon>Nostocales</taxon>
        <taxon>Nodulariaceae</taxon>
        <taxon>Nodularia</taxon>
    </lineage>
</organism>
<feature type="transmembrane region" description="Helical" evidence="1">
    <location>
        <begin position="106"/>
        <end position="129"/>
    </location>
</feature>
<accession>A0A166J8T1</accession>
<feature type="transmembrane region" description="Helical" evidence="1">
    <location>
        <begin position="16"/>
        <end position="35"/>
    </location>
</feature>
<proteinExistence type="predicted"/>
<feature type="transmembrane region" description="Helical" evidence="1">
    <location>
        <begin position="74"/>
        <end position="94"/>
    </location>
</feature>
<evidence type="ECO:0000313" key="3">
    <source>
        <dbReference type="Proteomes" id="UP000076555"/>
    </source>
</evidence>